<proteinExistence type="predicted"/>
<keyword evidence="3" id="KW-1185">Reference proteome</keyword>
<evidence type="ECO:0000313" key="2">
    <source>
        <dbReference type="EMBL" id="CAK9116822.1"/>
    </source>
</evidence>
<evidence type="ECO:0000256" key="1">
    <source>
        <dbReference type="SAM" id="MobiDB-lite"/>
    </source>
</evidence>
<organism evidence="2 3">
    <name type="scientific">Durusdinium trenchii</name>
    <dbReference type="NCBI Taxonomy" id="1381693"/>
    <lineage>
        <taxon>Eukaryota</taxon>
        <taxon>Sar</taxon>
        <taxon>Alveolata</taxon>
        <taxon>Dinophyceae</taxon>
        <taxon>Suessiales</taxon>
        <taxon>Symbiodiniaceae</taxon>
        <taxon>Durusdinium</taxon>
    </lineage>
</organism>
<sequence>MPPFVGICRLSLSSSLTCQKCGDVHVTALSEPMSHRDVFDFKSPVARPPKGRQNEGNKLPPAMQSMEQLQAVSRATIWKEEANKYRIQDNKDGEEVFYTVEQTDSCFTNYFGIIVGALIS</sequence>
<reference evidence="2 3" key="1">
    <citation type="submission" date="2024-02" db="EMBL/GenBank/DDBJ databases">
        <authorList>
            <person name="Chen Y."/>
            <person name="Shah S."/>
            <person name="Dougan E. K."/>
            <person name="Thang M."/>
            <person name="Chan C."/>
        </authorList>
    </citation>
    <scope>NUCLEOTIDE SEQUENCE [LARGE SCALE GENOMIC DNA]</scope>
</reference>
<evidence type="ECO:0000313" key="3">
    <source>
        <dbReference type="Proteomes" id="UP001642484"/>
    </source>
</evidence>
<dbReference type="Proteomes" id="UP001642484">
    <property type="component" value="Unassembled WGS sequence"/>
</dbReference>
<feature type="region of interest" description="Disordered" evidence="1">
    <location>
        <begin position="41"/>
        <end position="61"/>
    </location>
</feature>
<comment type="caution">
    <text evidence="2">The sequence shown here is derived from an EMBL/GenBank/DDBJ whole genome shotgun (WGS) entry which is preliminary data.</text>
</comment>
<gene>
    <name evidence="2" type="ORF">CCMP2556_LOCUS54298</name>
</gene>
<protein>
    <submittedName>
        <fullName evidence="2">Uncharacterized protein</fullName>
    </submittedName>
</protein>
<dbReference type="EMBL" id="CAXAMN010028517">
    <property type="protein sequence ID" value="CAK9116822.1"/>
    <property type="molecule type" value="Genomic_DNA"/>
</dbReference>
<name>A0ABP0SWP7_9DINO</name>
<accession>A0ABP0SWP7</accession>